<evidence type="ECO:0000256" key="1">
    <source>
        <dbReference type="SAM" id="Phobius"/>
    </source>
</evidence>
<gene>
    <name evidence="2" type="ORF">GSCOC_T00027395001</name>
</gene>
<dbReference type="Gramene" id="CDP08479">
    <property type="protein sequence ID" value="CDP08479"/>
    <property type="gene ID" value="GSCOC_T00027395001"/>
</dbReference>
<evidence type="ECO:0000313" key="2">
    <source>
        <dbReference type="EMBL" id="CDP08479.1"/>
    </source>
</evidence>
<organism evidence="2 3">
    <name type="scientific">Coffea canephora</name>
    <name type="common">Robusta coffee</name>
    <dbReference type="NCBI Taxonomy" id="49390"/>
    <lineage>
        <taxon>Eukaryota</taxon>
        <taxon>Viridiplantae</taxon>
        <taxon>Streptophyta</taxon>
        <taxon>Embryophyta</taxon>
        <taxon>Tracheophyta</taxon>
        <taxon>Spermatophyta</taxon>
        <taxon>Magnoliopsida</taxon>
        <taxon>eudicotyledons</taxon>
        <taxon>Gunneridae</taxon>
        <taxon>Pentapetalae</taxon>
        <taxon>asterids</taxon>
        <taxon>lamiids</taxon>
        <taxon>Gentianales</taxon>
        <taxon>Rubiaceae</taxon>
        <taxon>Ixoroideae</taxon>
        <taxon>Gardenieae complex</taxon>
        <taxon>Bertiereae - Coffeeae clade</taxon>
        <taxon>Coffeeae</taxon>
        <taxon>Coffea</taxon>
    </lineage>
</organism>
<proteinExistence type="predicted"/>
<accession>A0A068UJR5</accession>
<keyword evidence="1" id="KW-0812">Transmembrane</keyword>
<reference evidence="3" key="1">
    <citation type="journal article" date="2014" name="Science">
        <title>The coffee genome provides insight into the convergent evolution of caffeine biosynthesis.</title>
        <authorList>
            <person name="Denoeud F."/>
            <person name="Carretero-Paulet L."/>
            <person name="Dereeper A."/>
            <person name="Droc G."/>
            <person name="Guyot R."/>
            <person name="Pietrella M."/>
            <person name="Zheng C."/>
            <person name="Alberti A."/>
            <person name="Anthony F."/>
            <person name="Aprea G."/>
            <person name="Aury J.M."/>
            <person name="Bento P."/>
            <person name="Bernard M."/>
            <person name="Bocs S."/>
            <person name="Campa C."/>
            <person name="Cenci A."/>
            <person name="Combes M.C."/>
            <person name="Crouzillat D."/>
            <person name="Da Silva C."/>
            <person name="Daddiego L."/>
            <person name="De Bellis F."/>
            <person name="Dussert S."/>
            <person name="Garsmeur O."/>
            <person name="Gayraud T."/>
            <person name="Guignon V."/>
            <person name="Jahn K."/>
            <person name="Jamilloux V."/>
            <person name="Joet T."/>
            <person name="Labadie K."/>
            <person name="Lan T."/>
            <person name="Leclercq J."/>
            <person name="Lepelley M."/>
            <person name="Leroy T."/>
            <person name="Li L.T."/>
            <person name="Librado P."/>
            <person name="Lopez L."/>
            <person name="Munoz A."/>
            <person name="Noel B."/>
            <person name="Pallavicini A."/>
            <person name="Perrotta G."/>
            <person name="Poncet V."/>
            <person name="Pot D."/>
            <person name="Priyono X."/>
            <person name="Rigoreau M."/>
            <person name="Rouard M."/>
            <person name="Rozas J."/>
            <person name="Tranchant-Dubreuil C."/>
            <person name="VanBuren R."/>
            <person name="Zhang Q."/>
            <person name="Andrade A.C."/>
            <person name="Argout X."/>
            <person name="Bertrand B."/>
            <person name="de Kochko A."/>
            <person name="Graziosi G."/>
            <person name="Henry R.J."/>
            <person name="Jayarama X."/>
            <person name="Ming R."/>
            <person name="Nagai C."/>
            <person name="Rounsley S."/>
            <person name="Sankoff D."/>
            <person name="Giuliano G."/>
            <person name="Albert V.A."/>
            <person name="Wincker P."/>
            <person name="Lashermes P."/>
        </authorList>
    </citation>
    <scope>NUCLEOTIDE SEQUENCE [LARGE SCALE GENOMIC DNA]</scope>
    <source>
        <strain evidence="3">cv. DH200-94</strain>
    </source>
</reference>
<keyword evidence="3" id="KW-1185">Reference proteome</keyword>
<dbReference type="Proteomes" id="UP000295252">
    <property type="component" value="Chromosome I"/>
</dbReference>
<dbReference type="AlphaFoldDB" id="A0A068UJR5"/>
<protein>
    <submittedName>
        <fullName evidence="2">Uncharacterized protein</fullName>
    </submittedName>
</protein>
<feature type="transmembrane region" description="Helical" evidence="1">
    <location>
        <begin position="50"/>
        <end position="67"/>
    </location>
</feature>
<evidence type="ECO:0000313" key="3">
    <source>
        <dbReference type="Proteomes" id="UP000295252"/>
    </source>
</evidence>
<dbReference type="EMBL" id="HG739117">
    <property type="protein sequence ID" value="CDP08479.1"/>
    <property type="molecule type" value="Genomic_DNA"/>
</dbReference>
<sequence length="68" mass="8352">MSLHLRFHFHFHFHFHFNSATTFPKLHSLSTCNPPPYLAFYYRHAPSRFTSTYLIFFLHFYVSFCLIY</sequence>
<keyword evidence="1" id="KW-1133">Transmembrane helix</keyword>
<name>A0A068UJR5_COFCA</name>
<keyword evidence="1" id="KW-0472">Membrane</keyword>
<dbReference type="InParanoid" id="A0A068UJR5"/>